<feature type="chain" id="PRO_5013058537" description="Adhesin domain-containing protein" evidence="1">
    <location>
        <begin position="24"/>
        <end position="318"/>
    </location>
</feature>
<dbReference type="OrthoDB" id="113158at2"/>
<dbReference type="KEGG" id="vbh:CMV30_11480"/>
<evidence type="ECO:0000313" key="2">
    <source>
        <dbReference type="EMBL" id="ATC64523.1"/>
    </source>
</evidence>
<keyword evidence="3" id="KW-1185">Reference proteome</keyword>
<reference evidence="2 3" key="1">
    <citation type="submission" date="2017-09" db="EMBL/GenBank/DDBJ databases">
        <title>Complete genome sequence of Verrucomicrobial strain HZ-65, isolated from freshwater.</title>
        <authorList>
            <person name="Choi A."/>
        </authorList>
    </citation>
    <scope>NUCLEOTIDE SEQUENCE [LARGE SCALE GENOMIC DNA]</scope>
    <source>
        <strain evidence="2 3">HZ-65</strain>
    </source>
</reference>
<protein>
    <recommendedName>
        <fullName evidence="4">Adhesin domain-containing protein</fullName>
    </recommendedName>
</protein>
<dbReference type="Proteomes" id="UP000217265">
    <property type="component" value="Chromosome"/>
</dbReference>
<evidence type="ECO:0008006" key="4">
    <source>
        <dbReference type="Google" id="ProtNLM"/>
    </source>
</evidence>
<accession>A0A290Q7W6</accession>
<proteinExistence type="predicted"/>
<dbReference type="EMBL" id="CP023344">
    <property type="protein sequence ID" value="ATC64523.1"/>
    <property type="molecule type" value="Genomic_DNA"/>
</dbReference>
<name>A0A290Q7W6_9BACT</name>
<gene>
    <name evidence="2" type="ORF">CMV30_11480</name>
</gene>
<dbReference type="RefSeq" id="WP_096056154.1">
    <property type="nucleotide sequence ID" value="NZ_CP023344.1"/>
</dbReference>
<organism evidence="2 3">
    <name type="scientific">Nibricoccus aquaticus</name>
    <dbReference type="NCBI Taxonomy" id="2576891"/>
    <lineage>
        <taxon>Bacteria</taxon>
        <taxon>Pseudomonadati</taxon>
        <taxon>Verrucomicrobiota</taxon>
        <taxon>Opitutia</taxon>
        <taxon>Opitutales</taxon>
        <taxon>Opitutaceae</taxon>
        <taxon>Nibricoccus</taxon>
    </lineage>
</organism>
<dbReference type="AlphaFoldDB" id="A0A290Q7W6"/>
<sequence length="318" mass="32960">MNTSWRLFGLLLALTFSVLPAHAVIDRVIDKTFDAKSGVAVSADTFSGGITVTASDDARVHVLVRQTVEATDEKAAEALLAKLDVTLEQAKDGGIVLKITPRHAVRWTWQNWSPAALVIELSVPRSCQLDLRTGEGGVTVGALKGNVSAHTAAGAIFIGEIEGDVLATNTRGDVSVTACTGALKLLAKNGNVLIGRSGGRAELSAVDGVIEVQAARGAVIARGNRTDIKVSFVHPLTEASDLKADGGDVTVGFDPRSAATLHARASKFGSVRVRDLDVTMVKGKSGDSTLTGTLNGGGPLIKLRASGGQVRLNAVPSL</sequence>
<keyword evidence="1" id="KW-0732">Signal</keyword>
<evidence type="ECO:0000256" key="1">
    <source>
        <dbReference type="SAM" id="SignalP"/>
    </source>
</evidence>
<evidence type="ECO:0000313" key="3">
    <source>
        <dbReference type="Proteomes" id="UP000217265"/>
    </source>
</evidence>
<feature type="signal peptide" evidence="1">
    <location>
        <begin position="1"/>
        <end position="23"/>
    </location>
</feature>